<dbReference type="EMBL" id="JAHUTI010047170">
    <property type="protein sequence ID" value="MED6247092.1"/>
    <property type="molecule type" value="Genomic_DNA"/>
</dbReference>
<dbReference type="Proteomes" id="UP001345963">
    <property type="component" value="Unassembled WGS sequence"/>
</dbReference>
<evidence type="ECO:0000313" key="1">
    <source>
        <dbReference type="EMBL" id="MED6247092.1"/>
    </source>
</evidence>
<protein>
    <submittedName>
        <fullName evidence="1">Uncharacterized protein</fullName>
    </submittedName>
</protein>
<comment type="caution">
    <text evidence="1">The sequence shown here is derived from an EMBL/GenBank/DDBJ whole genome shotgun (WGS) entry which is preliminary data.</text>
</comment>
<sequence>MKFHLRKKPLLPLNIEIIFFCSEGTFKASSDLSAISGKYTETGNQDPQQEALLSLSHRPMCIKAAVSPFHAIPVSSLSSSTWESSRTPFYQIKNICCLHKSPQVRGALEKDVTKKHEALCHRRE</sequence>
<reference evidence="1 2" key="1">
    <citation type="submission" date="2021-07" db="EMBL/GenBank/DDBJ databases">
        <authorList>
            <person name="Palmer J.M."/>
        </authorList>
    </citation>
    <scope>NUCLEOTIDE SEQUENCE [LARGE SCALE GENOMIC DNA]</scope>
    <source>
        <strain evidence="1 2">AT_MEX2019</strain>
        <tissue evidence="1">Muscle</tissue>
    </source>
</reference>
<organism evidence="1 2">
    <name type="scientific">Ataeniobius toweri</name>
    <dbReference type="NCBI Taxonomy" id="208326"/>
    <lineage>
        <taxon>Eukaryota</taxon>
        <taxon>Metazoa</taxon>
        <taxon>Chordata</taxon>
        <taxon>Craniata</taxon>
        <taxon>Vertebrata</taxon>
        <taxon>Euteleostomi</taxon>
        <taxon>Actinopterygii</taxon>
        <taxon>Neopterygii</taxon>
        <taxon>Teleostei</taxon>
        <taxon>Neoteleostei</taxon>
        <taxon>Acanthomorphata</taxon>
        <taxon>Ovalentaria</taxon>
        <taxon>Atherinomorphae</taxon>
        <taxon>Cyprinodontiformes</taxon>
        <taxon>Goodeidae</taxon>
        <taxon>Ataeniobius</taxon>
    </lineage>
</organism>
<proteinExistence type="predicted"/>
<accession>A0ABU7B926</accession>
<name>A0ABU7B926_9TELE</name>
<gene>
    <name evidence="1" type="ORF">ATANTOWER_029823</name>
</gene>
<evidence type="ECO:0000313" key="2">
    <source>
        <dbReference type="Proteomes" id="UP001345963"/>
    </source>
</evidence>
<keyword evidence="2" id="KW-1185">Reference proteome</keyword>